<dbReference type="Proteomes" id="UP000234891">
    <property type="component" value="Unassembled WGS sequence"/>
</dbReference>
<dbReference type="PIRSF" id="PIRSF016557">
    <property type="entry name" value="Caps_synth_CpsB"/>
    <property type="match status" value="1"/>
</dbReference>
<dbReference type="EMBL" id="JAJBNC010000027">
    <property type="protein sequence ID" value="MCB5494960.1"/>
    <property type="molecule type" value="Genomic_DNA"/>
</dbReference>
<reference evidence="6" key="3">
    <citation type="submission" date="2021-10" db="EMBL/GenBank/DDBJ databases">
        <title>Collection of gut derived symbiotic bacterial strains cultured from healthy donors.</title>
        <authorList>
            <person name="Lin H."/>
            <person name="Littmann E."/>
            <person name="Claire K."/>
            <person name="Pamer E."/>
        </authorList>
    </citation>
    <scope>NUCLEOTIDE SEQUENCE</scope>
    <source>
        <strain evidence="6">MSK.23.4</strain>
    </source>
</reference>
<evidence type="ECO:0000313" key="15">
    <source>
        <dbReference type="Proteomes" id="UP000235093"/>
    </source>
</evidence>
<dbReference type="EMBL" id="NIHT01000017">
    <property type="protein sequence ID" value="PLT73510.1"/>
    <property type="molecule type" value="Genomic_DNA"/>
</dbReference>
<comment type="similarity">
    <text evidence="1">Belongs to the metallo-dependent hydrolases superfamily. CpsB/CapC family.</text>
</comment>
<keyword evidence="4" id="KW-0904">Protein phosphatase</keyword>
<evidence type="ECO:0000256" key="3">
    <source>
        <dbReference type="ARBA" id="ARBA00022801"/>
    </source>
</evidence>
<evidence type="ECO:0000313" key="6">
    <source>
        <dbReference type="EMBL" id="MCB5494960.1"/>
    </source>
</evidence>
<evidence type="ECO:0000313" key="10">
    <source>
        <dbReference type="EMBL" id="MDB8686332.1"/>
    </source>
</evidence>
<dbReference type="GO" id="GO:0030145">
    <property type="term" value="F:manganese ion binding"/>
    <property type="evidence" value="ECO:0007669"/>
    <property type="project" value="InterPro"/>
</dbReference>
<proteinExistence type="inferred from homology"/>
<dbReference type="Proteomes" id="UP001148455">
    <property type="component" value="Unassembled WGS sequence"/>
</dbReference>
<dbReference type="Proteomes" id="UP001297422">
    <property type="component" value="Unassembled WGS sequence"/>
</dbReference>
<dbReference type="Pfam" id="PF19567">
    <property type="entry name" value="CpsB_CapC"/>
    <property type="match status" value="1"/>
</dbReference>
<evidence type="ECO:0000313" key="14">
    <source>
        <dbReference type="Proteomes" id="UP000234891"/>
    </source>
</evidence>
<evidence type="ECO:0000256" key="1">
    <source>
        <dbReference type="ARBA" id="ARBA00005750"/>
    </source>
</evidence>
<evidence type="ECO:0000313" key="16">
    <source>
        <dbReference type="Proteomes" id="UP000285610"/>
    </source>
</evidence>
<dbReference type="EMBL" id="JAPRAY010000017">
    <property type="protein sequence ID" value="MCZ0668456.1"/>
    <property type="molecule type" value="Genomic_DNA"/>
</dbReference>
<comment type="catalytic activity">
    <reaction evidence="5">
        <text>O-phospho-L-tyrosyl-[protein] + H2O = L-tyrosyl-[protein] + phosphate</text>
        <dbReference type="Rhea" id="RHEA:10684"/>
        <dbReference type="Rhea" id="RHEA-COMP:10136"/>
        <dbReference type="Rhea" id="RHEA-COMP:20101"/>
        <dbReference type="ChEBI" id="CHEBI:15377"/>
        <dbReference type="ChEBI" id="CHEBI:43474"/>
        <dbReference type="ChEBI" id="CHEBI:46858"/>
        <dbReference type="ChEBI" id="CHEBI:61978"/>
        <dbReference type="EC" id="3.1.3.48"/>
    </reaction>
</comment>
<keyword evidence="3" id="KW-0378">Hydrolase</keyword>
<evidence type="ECO:0000313" key="8">
    <source>
        <dbReference type="EMBL" id="MCZ0690038.1"/>
    </source>
</evidence>
<dbReference type="Gene3D" id="3.20.20.140">
    <property type="entry name" value="Metal-dependent hydrolases"/>
    <property type="match status" value="1"/>
</dbReference>
<dbReference type="Proteomes" id="UP001076974">
    <property type="component" value="Unassembled WGS sequence"/>
</dbReference>
<dbReference type="AlphaFoldDB" id="A0A2N5PEE4"/>
<dbReference type="Proteomes" id="UP001079535">
    <property type="component" value="Unassembled WGS sequence"/>
</dbReference>
<evidence type="ECO:0000313" key="9">
    <source>
        <dbReference type="EMBL" id="MCZ7694232.1"/>
    </source>
</evidence>
<evidence type="ECO:0000313" key="12">
    <source>
        <dbReference type="EMBL" id="PLT73510.1"/>
    </source>
</evidence>
<comment type="caution">
    <text evidence="12">The sequence shown here is derived from an EMBL/GenBank/DDBJ whole genome shotgun (WGS) entry which is preliminary data.</text>
</comment>
<dbReference type="InterPro" id="IPR016667">
    <property type="entry name" value="Caps_polysacc_synth_CpsB/CapC"/>
</dbReference>
<reference evidence="13 16" key="2">
    <citation type="submission" date="2018-08" db="EMBL/GenBank/DDBJ databases">
        <title>A genome reference for cultivated species of the human gut microbiota.</title>
        <authorList>
            <person name="Zou Y."/>
            <person name="Xue W."/>
            <person name="Luo G."/>
        </authorList>
    </citation>
    <scope>NUCLEOTIDE SEQUENCE [LARGE SCALE GENOMIC DNA]</scope>
    <source>
        <strain evidence="13 16">AF33-12</strain>
    </source>
</reference>
<dbReference type="GO" id="GO:0004725">
    <property type="term" value="F:protein tyrosine phosphatase activity"/>
    <property type="evidence" value="ECO:0007669"/>
    <property type="project" value="UniProtKB-EC"/>
</dbReference>
<dbReference type="EMBL" id="QRQE01000054">
    <property type="protein sequence ID" value="RHM70963.1"/>
    <property type="molecule type" value="Genomic_DNA"/>
</dbReference>
<evidence type="ECO:0000313" key="13">
    <source>
        <dbReference type="EMBL" id="RHM70963.1"/>
    </source>
</evidence>
<dbReference type="Proteomes" id="UP000235093">
    <property type="component" value="Unassembled WGS sequence"/>
</dbReference>
<evidence type="ECO:0000313" key="7">
    <source>
        <dbReference type="EMBL" id="MCZ0668456.1"/>
    </source>
</evidence>
<dbReference type="EC" id="3.1.3.48" evidence="2"/>
<dbReference type="EMBL" id="NIHS01000031">
    <property type="protein sequence ID" value="PLT71075.1"/>
    <property type="molecule type" value="Genomic_DNA"/>
</dbReference>
<evidence type="ECO:0000256" key="2">
    <source>
        <dbReference type="ARBA" id="ARBA00013064"/>
    </source>
</evidence>
<dbReference type="PANTHER" id="PTHR39181:SF1">
    <property type="entry name" value="TYROSINE-PROTEIN PHOSPHATASE YWQE"/>
    <property type="match status" value="1"/>
</dbReference>
<reference evidence="9" key="5">
    <citation type="submission" date="2022-12" db="EMBL/GenBank/DDBJ databases">
        <title>Genome of R. gnavus strain RSHDN_123.</title>
        <authorList>
            <person name="Abdugheni R."/>
        </authorList>
    </citation>
    <scope>NUCLEOTIDE SEQUENCE</scope>
    <source>
        <strain evidence="9">RSHDN_123</strain>
    </source>
</reference>
<reference evidence="7" key="4">
    <citation type="submission" date="2022-11" db="EMBL/GenBank/DDBJ databases">
        <title>Temperate bacteriophages infecting mucin-degrading bacterium Ruminococcus gnavus from the human gut.</title>
        <authorList>
            <person name="Buttimer C."/>
        </authorList>
    </citation>
    <scope>NUCLEOTIDE SEQUENCE</scope>
    <source>
        <strain evidence="7">CCUG 49994</strain>
        <strain evidence="8">CCUG 52279</strain>
    </source>
</reference>
<dbReference type="SUPFAM" id="SSF89550">
    <property type="entry name" value="PHP domain-like"/>
    <property type="match status" value="1"/>
</dbReference>
<evidence type="ECO:0000256" key="5">
    <source>
        <dbReference type="ARBA" id="ARBA00051722"/>
    </source>
</evidence>
<dbReference type="EMBL" id="JAPRBD010000009">
    <property type="protein sequence ID" value="MCZ0690038.1"/>
    <property type="molecule type" value="Genomic_DNA"/>
</dbReference>
<evidence type="ECO:0000256" key="4">
    <source>
        <dbReference type="ARBA" id="ARBA00022912"/>
    </source>
</evidence>
<name>A0A2N5PEE4_MEDGN</name>
<sequence>MSGYIDMHCHILPEVDDGAQSIEETVQMLRIAYREGIRCIIATPHHHPKRGMEHPERLRKKLTIVRREAKKIDEKFRVYLGSEIFFGQDVAEKLKSGRALSMNKRQCVLLEFSPTDSFSYIQQGIQSVQMAGYEVILAHAERYPCLFKDLDQIRYLWEMGTRIQVNAGSITGDSGRSAKKFVKQLLGEHMVHCVGTDAHGVDHRQPKMKKAAEYVERKYGEEYMRRIFFSNAKELLRKRRENESE</sequence>
<dbReference type="InterPro" id="IPR016195">
    <property type="entry name" value="Pol/histidinol_Pase-like"/>
</dbReference>
<evidence type="ECO:0000313" key="11">
    <source>
        <dbReference type="EMBL" id="PLT71075.1"/>
    </source>
</evidence>
<organism evidence="12 15">
    <name type="scientific">Mediterraneibacter gnavus</name>
    <name type="common">Ruminococcus gnavus</name>
    <dbReference type="NCBI Taxonomy" id="33038"/>
    <lineage>
        <taxon>Bacteria</taxon>
        <taxon>Bacillati</taxon>
        <taxon>Bacillota</taxon>
        <taxon>Clostridia</taxon>
        <taxon>Lachnospirales</taxon>
        <taxon>Lachnospiraceae</taxon>
        <taxon>Mediterraneibacter</taxon>
    </lineage>
</organism>
<reference evidence="14 15" key="1">
    <citation type="journal article" date="2017" name="Genome Med.">
        <title>A novel Ruminococcus gnavus clade enriched in inflammatory bowel disease patients.</title>
        <authorList>
            <person name="Hall A.B."/>
            <person name="Yassour M."/>
            <person name="Sauk J."/>
            <person name="Garner A."/>
            <person name="Jiang X."/>
            <person name="Arthur T."/>
            <person name="Lagoudas G.K."/>
            <person name="Vatanen T."/>
            <person name="Fornelos N."/>
            <person name="Wilson R."/>
            <person name="Bertha M."/>
            <person name="Cohen M."/>
            <person name="Garber J."/>
            <person name="Khalili H."/>
            <person name="Gevers D."/>
            <person name="Ananthakrishnan A.N."/>
            <person name="Kugathasan S."/>
            <person name="Lander E.S."/>
            <person name="Blainey P."/>
            <person name="Vlamakis H."/>
            <person name="Xavier R.J."/>
            <person name="Huttenhower C."/>
        </authorList>
    </citation>
    <scope>NUCLEOTIDE SEQUENCE [LARGE SCALE GENOMIC DNA]</scope>
    <source>
        <strain evidence="11 14">RJX1124</strain>
        <strain evidence="12 15">RJX1125</strain>
    </source>
</reference>
<dbReference type="RefSeq" id="WP_009245720.1">
    <property type="nucleotide sequence ID" value="NZ_CABKQB010000012.1"/>
</dbReference>
<accession>A0A2N5PEE4</accession>
<dbReference type="Proteomes" id="UP001212160">
    <property type="component" value="Unassembled WGS sequence"/>
</dbReference>
<dbReference type="EMBL" id="JAPZED010000008">
    <property type="protein sequence ID" value="MCZ7694232.1"/>
    <property type="molecule type" value="Genomic_DNA"/>
</dbReference>
<reference evidence="10" key="6">
    <citation type="submission" date="2023-01" db="EMBL/GenBank/DDBJ databases">
        <title>Human gut microbiome strain richness.</title>
        <authorList>
            <person name="Chen-Liaw A."/>
        </authorList>
    </citation>
    <scope>NUCLEOTIDE SEQUENCE</scope>
    <source>
        <strain evidence="10">RTP21484st1_H11_RTP21484_190118</strain>
    </source>
</reference>
<gene>
    <name evidence="12" type="ORF">CDL23_11095</name>
    <name evidence="11" type="ORF">CDL26_13615</name>
    <name evidence="13" type="ORF">DWZ50_16370</name>
    <name evidence="6" type="ORF">LIQ10_14675</name>
    <name evidence="9" type="ORF">O8D18_09285</name>
    <name evidence="8" type="ORF">OZZ16_08960</name>
    <name evidence="7" type="ORF">OZZ17_13035</name>
    <name evidence="10" type="ORF">PNW85_06560</name>
</gene>
<dbReference type="Proteomes" id="UP000285610">
    <property type="component" value="Unassembled WGS sequence"/>
</dbReference>
<dbReference type="EMBL" id="JAQMLA010000013">
    <property type="protein sequence ID" value="MDB8686332.1"/>
    <property type="molecule type" value="Genomic_DNA"/>
</dbReference>
<dbReference type="PANTHER" id="PTHR39181">
    <property type="entry name" value="TYROSINE-PROTEIN PHOSPHATASE YWQE"/>
    <property type="match status" value="1"/>
</dbReference>
<protein>
    <recommendedName>
        <fullName evidence="2">protein-tyrosine-phosphatase</fullName>
        <ecNumber evidence="2">3.1.3.48</ecNumber>
    </recommendedName>
</protein>